<dbReference type="Proteomes" id="UP000054350">
    <property type="component" value="Unassembled WGS sequence"/>
</dbReference>
<keyword evidence="5" id="KW-0802">TPR repeat</keyword>
<evidence type="ECO:0000313" key="11">
    <source>
        <dbReference type="EMBL" id="KNE54342.1"/>
    </source>
</evidence>
<evidence type="ECO:0000259" key="9">
    <source>
        <dbReference type="Pfam" id="PF23387"/>
    </source>
</evidence>
<dbReference type="GO" id="GO:0042073">
    <property type="term" value="P:intraciliary transport"/>
    <property type="evidence" value="ECO:0007669"/>
    <property type="project" value="TreeGrafter"/>
</dbReference>
<proteinExistence type="inferred from homology"/>
<reference evidence="12" key="2">
    <citation type="submission" date="2009-11" db="EMBL/GenBank/DDBJ databases">
        <title>The Genome Sequence of Allomyces macrogynus strain ATCC 38327.</title>
        <authorList>
            <consortium name="The Broad Institute Genome Sequencing Platform"/>
            <person name="Russ C."/>
            <person name="Cuomo C."/>
            <person name="Shea T."/>
            <person name="Young S.K."/>
            <person name="Zeng Q."/>
            <person name="Koehrsen M."/>
            <person name="Haas B."/>
            <person name="Borodovsky M."/>
            <person name="Guigo R."/>
            <person name="Alvarado L."/>
            <person name="Berlin A."/>
            <person name="Borenstein D."/>
            <person name="Chen Z."/>
            <person name="Engels R."/>
            <person name="Freedman E."/>
            <person name="Gellesch M."/>
            <person name="Goldberg J."/>
            <person name="Griggs A."/>
            <person name="Gujja S."/>
            <person name="Heiman D."/>
            <person name="Hepburn T."/>
            <person name="Howarth C."/>
            <person name="Jen D."/>
            <person name="Larson L."/>
            <person name="Lewis B."/>
            <person name="Mehta T."/>
            <person name="Park D."/>
            <person name="Pearson M."/>
            <person name="Roberts A."/>
            <person name="Saif S."/>
            <person name="Shenoy N."/>
            <person name="Sisk P."/>
            <person name="Stolte C."/>
            <person name="Sykes S."/>
            <person name="Walk T."/>
            <person name="White J."/>
            <person name="Yandava C."/>
            <person name="Burger G."/>
            <person name="Gray M.W."/>
            <person name="Holland P.W.H."/>
            <person name="King N."/>
            <person name="Lang F.B.F."/>
            <person name="Roger A.J."/>
            <person name="Ruiz-Trillo I."/>
            <person name="Lander E."/>
            <person name="Nusbaum C."/>
        </authorList>
    </citation>
    <scope>NUCLEOTIDE SEQUENCE [LARGE SCALE GENOMIC DNA]</scope>
    <source>
        <strain evidence="12">ATCC 38327</strain>
    </source>
</reference>
<protein>
    <recommendedName>
        <fullName evidence="13">Intraflagellar transport protein</fullName>
    </recommendedName>
</protein>
<dbReference type="SMART" id="SM00320">
    <property type="entry name" value="WD40"/>
    <property type="match status" value="6"/>
</dbReference>
<evidence type="ECO:0000256" key="1">
    <source>
        <dbReference type="ARBA" id="ARBA00004138"/>
    </source>
</evidence>
<dbReference type="InterPro" id="IPR056168">
    <property type="entry name" value="TPR_IF140/IFT172/WDR19"/>
</dbReference>
<dbReference type="Pfam" id="PF24762">
    <property type="entry name" value="TPR_IF140-IFT172"/>
    <property type="match status" value="1"/>
</dbReference>
<dbReference type="InterPro" id="IPR001680">
    <property type="entry name" value="WD40_rpt"/>
</dbReference>
<dbReference type="EMBL" id="GG745328">
    <property type="protein sequence ID" value="KNE54342.1"/>
    <property type="molecule type" value="Genomic_DNA"/>
</dbReference>
<feature type="domain" description="IF140/IFT172/WDR19 TPR" evidence="10">
    <location>
        <begin position="955"/>
        <end position="1320"/>
    </location>
</feature>
<dbReference type="FunFam" id="1.25.40.470:FF:000008">
    <property type="entry name" value="Intraflagellar transport protein 172 homolog"/>
    <property type="match status" value="1"/>
</dbReference>
<dbReference type="InterPro" id="IPR015943">
    <property type="entry name" value="WD40/YVTN_repeat-like_dom_sf"/>
</dbReference>
<keyword evidence="12" id="KW-1185">Reference proteome</keyword>
<dbReference type="STRING" id="578462.A0A0L0RV62"/>
<keyword evidence="6" id="KW-0969">Cilium</keyword>
<evidence type="ECO:0000259" key="10">
    <source>
        <dbReference type="Pfam" id="PF24762"/>
    </source>
</evidence>
<evidence type="ECO:0000256" key="2">
    <source>
        <dbReference type="ARBA" id="ARBA00022473"/>
    </source>
</evidence>
<organism evidence="11 12">
    <name type="scientific">Allomyces macrogynus (strain ATCC 38327)</name>
    <name type="common">Allomyces javanicus var. macrogynus</name>
    <dbReference type="NCBI Taxonomy" id="578462"/>
    <lineage>
        <taxon>Eukaryota</taxon>
        <taxon>Fungi</taxon>
        <taxon>Fungi incertae sedis</taxon>
        <taxon>Blastocladiomycota</taxon>
        <taxon>Blastocladiomycetes</taxon>
        <taxon>Blastocladiales</taxon>
        <taxon>Blastocladiaceae</taxon>
        <taxon>Allomyces</taxon>
    </lineage>
</organism>
<accession>A0A0L0RV62</accession>
<dbReference type="Gene3D" id="2.130.10.10">
    <property type="entry name" value="YVTN repeat-like/Quinoprotein amine dehydrogenase"/>
    <property type="match status" value="2"/>
</dbReference>
<gene>
    <name evidence="11" type="ORF">AMAG_00322</name>
</gene>
<dbReference type="InterPro" id="IPR036322">
    <property type="entry name" value="WD40_repeat_dom_sf"/>
</dbReference>
<evidence type="ECO:0000256" key="4">
    <source>
        <dbReference type="ARBA" id="ARBA00022737"/>
    </source>
</evidence>
<comment type="subcellular location">
    <subcellularLocation>
        <location evidence="1">Cell projection</location>
        <location evidence="1">Cilium</location>
    </subcellularLocation>
</comment>
<dbReference type="FunFam" id="1.25.40.470:FF:000013">
    <property type="entry name" value="intraflagellar transport protein 172 homolog"/>
    <property type="match status" value="1"/>
</dbReference>
<dbReference type="PANTHER" id="PTHR15722:SF2">
    <property type="entry name" value="INTRAFLAGELLAR TRANSPORT PROTEIN 172 HOMOLOG"/>
    <property type="match status" value="1"/>
</dbReference>
<evidence type="ECO:0000256" key="8">
    <source>
        <dbReference type="ARBA" id="ARBA00038130"/>
    </source>
</evidence>
<evidence type="ECO:0000256" key="5">
    <source>
        <dbReference type="ARBA" id="ARBA00022803"/>
    </source>
</evidence>
<name>A0A0L0RV62_ALLM3</name>
<dbReference type="GO" id="GO:0036064">
    <property type="term" value="C:ciliary basal body"/>
    <property type="evidence" value="ECO:0007669"/>
    <property type="project" value="TreeGrafter"/>
</dbReference>
<comment type="similarity">
    <text evidence="8">Belongs to the IFT172 family.</text>
</comment>
<dbReference type="eggNOG" id="KOG3616">
    <property type="taxonomic scope" value="Eukaryota"/>
</dbReference>
<dbReference type="VEuPathDB" id="FungiDB:AMAG_00322"/>
<keyword evidence="2" id="KW-0217">Developmental protein</keyword>
<dbReference type="OMA" id="LKRTIWQ"/>
<keyword evidence="3" id="KW-0853">WD repeat</keyword>
<dbReference type="GO" id="GO:0030992">
    <property type="term" value="C:intraciliary transport particle B"/>
    <property type="evidence" value="ECO:0007669"/>
    <property type="project" value="TreeGrafter"/>
</dbReference>
<sequence>MQIKHLKAVVAPADGIAKISAAAWSPNNQKLAVANADRIIQVFDENGERKDKFSTKGADPQNPKGYVIVALAFSPDSTKLAVAQSDGAVFVYRLGLEWGEKKSICNKFIQSTDVTALAWPRDQHGLIVFGIADGKVKLGNLKTNKAATLYQGEGYVTSLASSLDGNAIVSSHSNGAVIKFSFDDGQGSSSQVIAVTHTSVPVALAWTLSSIVVVDLDKVVTFYGVDGKVQQQFDYGRDPTQGDLTAAVVGPTGQSLLLGSLDKVHIFNFQATRQQWLEAPALPLPSYHLVTAMAWKPDGSKVVLGSLTGSVDMFDCCLKKTRYKGTFEFTYVSPSQVLVKRLATGARILLKSAYGSAFTKINIFQDQFLVAHTEHTLCLGDLGACRLSEIQWQSGGNERFHFAYPGVCMVFNAGELLLVEYGLNDIIASCRTEFMSPHLLSVRLNERNSGSRTLAYLIDSHTVHIMDLARPANVVVVHHDAKVDWLELSGKANKLLFRDKKKQLHLFDVATQLSVTLLAYCTYVQWVPNSDVVVAQSRTNLCVWYGINSPDRVTMHPIKGDVLDIVREGGVTNVVVDEGLTTATYTLDEGLIEFGTAMDDLDWLRALTLLEALEITPETEAMWTTLSAVAVQHRKLALAERCFAALGDMAKAQYLRQVTDLAEQLQRMDPTLTDPTMHFQVRAKLAVMDKEFKSAERIYLEQGQVQAAMDMYQELHKWDASIKVAELAHHPEVDNLRRNYFTWLVESGQEEGAAEFREASGDYVAAIQLYLQASMPSRAAVLLKQHRLLGNLELVERTAHALAQANLWEKAGDFYGVLGQQEKALAAYERGNCFKAAIDLCRTYDPARVVQLEEFTLCRHWNCCRKWGDYLVSTRQVEAAIHHYIEGNQNLKALETAIAAKSWTKATSIADSLDASDATIKKLCTDLAQHFHATQDWAKAEKYFIKAGRALDAVDMYNSQSQWDKAHRLAATVLPAEDVYHLYTQHAQDREAQGKHHEAEKLYLLIGEPDLAINMYKNAKNYDKMIELVAVYHKDLLNETHVFLGKTLEAAQNFKQAEHHYVQAGDWKSAVNMYCSNNVYEDAHRVAKLHGGAFAAKQVAYLWARSLGGEAGAKLLIKHGLLEYAIDFAAENAAFDFAFELCKWLKALTPGAQQNALHPKESDVYLKQAMFFEDEGKFADAEAAFVAAQKPKEAILMHIHNEDWDAAQRVAEQHDPSAVVDVQCGRAKMLFTRGEYAAAESLWLRAQRPEAALAAYKAAGQWAEAMRFAREYVPAKVAALAAEHDGYLRDKADASRDELLSAARLLEQQGDAVRAAETYLRLSPAVSAPGAKDLSPEETAFLVAHWTRAAELAHKFAPSRATAVQIARQAAAKLADAPPAGAGRTDAAGDVLVLAEQYKDAADMYARAALWDKCKQLGRIQPALQGHIDALYVAHLKRQGAADALAAIDVDAACQVHAQKGDWDACLAAAAQNANADRGALLQRYLMLFANQMLMGAQPNPEALLKVLGQYGAPTTPAFVDMYAALCAKVLADDGSIGMVQAVRDLFKKLVAVQGGASFPPEFTAYLVVAHLLFMRKYCEQKLTSGAAAGGGAPLAQYRAMHAVSLLRYRELPIPIDRALFQAGMACQAAAGTATSSTDPPSPMARLAFALLNRFLDVAEAIEDVAADMSVPATEWIAQLNAPGTPGAEIAPVFALPPAPAVNDEDRERARDWVLAWSVQRRTSAAEPDRRACEACGTKVAASALACGACRAMCEPCIVTGYPVLKNATRCGGCGMAANKDDWNRFVVQEKQCPWCLTPQGPSYSLRG</sequence>
<keyword evidence="4" id="KW-0677">Repeat</keyword>
<dbReference type="Gene3D" id="1.25.40.470">
    <property type="match status" value="3"/>
</dbReference>
<evidence type="ECO:0000256" key="7">
    <source>
        <dbReference type="ARBA" id="ARBA00023273"/>
    </source>
</evidence>
<evidence type="ECO:0000313" key="12">
    <source>
        <dbReference type="Proteomes" id="UP000054350"/>
    </source>
</evidence>
<dbReference type="SUPFAM" id="SSF50978">
    <property type="entry name" value="WD40 repeat-like"/>
    <property type="match status" value="2"/>
</dbReference>
<evidence type="ECO:0008006" key="13">
    <source>
        <dbReference type="Google" id="ProtNLM"/>
    </source>
</evidence>
<dbReference type="Pfam" id="PF23387">
    <property type="entry name" value="TPR_IFT80_172"/>
    <property type="match status" value="1"/>
</dbReference>
<dbReference type="InterPro" id="IPR056157">
    <property type="entry name" value="TPR_IFT80_172_dom"/>
</dbReference>
<evidence type="ECO:0000256" key="3">
    <source>
        <dbReference type="ARBA" id="ARBA00022574"/>
    </source>
</evidence>
<dbReference type="GO" id="GO:0005930">
    <property type="term" value="C:axoneme"/>
    <property type="evidence" value="ECO:0007669"/>
    <property type="project" value="TreeGrafter"/>
</dbReference>
<evidence type="ECO:0000256" key="6">
    <source>
        <dbReference type="ARBA" id="ARBA00023069"/>
    </source>
</evidence>
<dbReference type="OrthoDB" id="2186662at2759"/>
<reference evidence="11 12" key="1">
    <citation type="submission" date="2009-11" db="EMBL/GenBank/DDBJ databases">
        <title>Annotation of Allomyces macrogynus ATCC 38327.</title>
        <authorList>
            <consortium name="The Broad Institute Genome Sequencing Platform"/>
            <person name="Russ C."/>
            <person name="Cuomo C."/>
            <person name="Burger G."/>
            <person name="Gray M.W."/>
            <person name="Holland P.W.H."/>
            <person name="King N."/>
            <person name="Lang F.B.F."/>
            <person name="Roger A.J."/>
            <person name="Ruiz-Trillo I."/>
            <person name="Young S.K."/>
            <person name="Zeng Q."/>
            <person name="Gargeya S."/>
            <person name="Fitzgerald M."/>
            <person name="Haas B."/>
            <person name="Abouelleil A."/>
            <person name="Alvarado L."/>
            <person name="Arachchi H.M."/>
            <person name="Berlin A."/>
            <person name="Chapman S.B."/>
            <person name="Gearin G."/>
            <person name="Goldberg J."/>
            <person name="Griggs A."/>
            <person name="Gujja S."/>
            <person name="Hansen M."/>
            <person name="Heiman D."/>
            <person name="Howarth C."/>
            <person name="Larimer J."/>
            <person name="Lui A."/>
            <person name="MacDonald P.J.P."/>
            <person name="McCowen C."/>
            <person name="Montmayeur A."/>
            <person name="Murphy C."/>
            <person name="Neiman D."/>
            <person name="Pearson M."/>
            <person name="Priest M."/>
            <person name="Roberts A."/>
            <person name="Saif S."/>
            <person name="Shea T."/>
            <person name="Sisk P."/>
            <person name="Stolte C."/>
            <person name="Sykes S."/>
            <person name="Wortman J."/>
            <person name="Nusbaum C."/>
            <person name="Birren B."/>
        </authorList>
    </citation>
    <scope>NUCLEOTIDE SEQUENCE [LARGE SCALE GENOMIC DNA]</scope>
    <source>
        <strain evidence="11 12">ATCC 38327</strain>
    </source>
</reference>
<feature type="domain" description="IFT80/172/WDR35 TPR" evidence="9">
    <location>
        <begin position="622"/>
        <end position="760"/>
    </location>
</feature>
<keyword evidence="7" id="KW-0966">Cell projection</keyword>
<dbReference type="PANTHER" id="PTHR15722">
    <property type="entry name" value="IFT140/172-RELATED"/>
    <property type="match status" value="1"/>
</dbReference>